<feature type="domain" description="DUF305" evidence="3">
    <location>
        <begin position="60"/>
        <end position="230"/>
    </location>
</feature>
<keyword evidence="2" id="KW-1133">Transmembrane helix</keyword>
<evidence type="ECO:0000313" key="4">
    <source>
        <dbReference type="EMBL" id="TFD26536.1"/>
    </source>
</evidence>
<dbReference type="OrthoDB" id="26872at2"/>
<keyword evidence="2" id="KW-0812">Transmembrane</keyword>
<proteinExistence type="predicted"/>
<gene>
    <name evidence="4" type="ORF">E3T27_07030</name>
</gene>
<dbReference type="AlphaFoldDB" id="A0A4R8ZHR7"/>
<comment type="caution">
    <text evidence="4">The sequence shown here is derived from an EMBL/GenBank/DDBJ whole genome shotgun (WGS) entry which is preliminary data.</text>
</comment>
<feature type="transmembrane region" description="Helical" evidence="2">
    <location>
        <begin position="21"/>
        <end position="41"/>
    </location>
</feature>
<reference evidence="4 5" key="1">
    <citation type="submission" date="2019-03" db="EMBL/GenBank/DDBJ databases">
        <title>Genomics of glacier-inhabiting Cryobacterium strains.</title>
        <authorList>
            <person name="Liu Q."/>
            <person name="Xin Y.-H."/>
        </authorList>
    </citation>
    <scope>NUCLEOTIDE SEQUENCE [LARGE SCALE GENOMIC DNA]</scope>
    <source>
        <strain evidence="4 5">TMT1-1</strain>
    </source>
</reference>
<dbReference type="PANTHER" id="PTHR36933:SF1">
    <property type="entry name" value="SLL0788 PROTEIN"/>
    <property type="match status" value="1"/>
</dbReference>
<evidence type="ECO:0000256" key="1">
    <source>
        <dbReference type="SAM" id="MobiDB-lite"/>
    </source>
</evidence>
<name>A0A4R8ZHR7_9MICO</name>
<feature type="region of interest" description="Disordered" evidence="1">
    <location>
        <begin position="132"/>
        <end position="157"/>
    </location>
</feature>
<dbReference type="Pfam" id="PF03713">
    <property type="entry name" value="DUF305"/>
    <property type="match status" value="1"/>
</dbReference>
<sequence length="234" mass="24636">MTSDHSQPTADAHPPRQRRSVLRAITVTVVVTALVVGAAAFSAGRLSTLTDATPDTTSAEAGFARDMQEHHNQGVELALIVRDRTDDAPVRLLAYDIATTQAKQSGQMSGWLAVWGLPQFAPEPSMTWMTRPGLSGTTHDSSHSASAGASHVAGEPMPGLATPAQIAALTAASGVEAERQFLVIMIAHHRGAIEMADAVLDRSTNATVQAFATSVVLSQESEIELMTGMLAERS</sequence>
<keyword evidence="5" id="KW-1185">Reference proteome</keyword>
<keyword evidence="2" id="KW-0472">Membrane</keyword>
<dbReference type="InterPro" id="IPR012347">
    <property type="entry name" value="Ferritin-like"/>
</dbReference>
<dbReference type="InterPro" id="IPR005183">
    <property type="entry name" value="DUF305_CopM-like"/>
</dbReference>
<dbReference type="RefSeq" id="WP_134572053.1">
    <property type="nucleotide sequence ID" value="NZ_SOGT01000008.1"/>
</dbReference>
<evidence type="ECO:0000256" key="2">
    <source>
        <dbReference type="SAM" id="Phobius"/>
    </source>
</evidence>
<organism evidence="4 5">
    <name type="scientific">Cryobacterium lyxosi</name>
    <dbReference type="NCBI Taxonomy" id="1259228"/>
    <lineage>
        <taxon>Bacteria</taxon>
        <taxon>Bacillati</taxon>
        <taxon>Actinomycetota</taxon>
        <taxon>Actinomycetes</taxon>
        <taxon>Micrococcales</taxon>
        <taxon>Microbacteriaceae</taxon>
        <taxon>Cryobacterium</taxon>
    </lineage>
</organism>
<dbReference type="Proteomes" id="UP000298424">
    <property type="component" value="Unassembled WGS sequence"/>
</dbReference>
<dbReference type="PANTHER" id="PTHR36933">
    <property type="entry name" value="SLL0788 PROTEIN"/>
    <property type="match status" value="1"/>
</dbReference>
<feature type="compositionally biased region" description="Low complexity" evidence="1">
    <location>
        <begin position="135"/>
        <end position="157"/>
    </location>
</feature>
<evidence type="ECO:0000259" key="3">
    <source>
        <dbReference type="Pfam" id="PF03713"/>
    </source>
</evidence>
<protein>
    <submittedName>
        <fullName evidence="4">DUF305 domain-containing protein</fullName>
    </submittedName>
</protein>
<accession>A0A4R8ZHR7</accession>
<dbReference type="Gene3D" id="1.20.1260.10">
    <property type="match status" value="1"/>
</dbReference>
<evidence type="ECO:0000313" key="5">
    <source>
        <dbReference type="Proteomes" id="UP000298424"/>
    </source>
</evidence>
<dbReference type="EMBL" id="SOGT01000008">
    <property type="protein sequence ID" value="TFD26536.1"/>
    <property type="molecule type" value="Genomic_DNA"/>
</dbReference>